<evidence type="ECO:0000256" key="1">
    <source>
        <dbReference type="SAM" id="Coils"/>
    </source>
</evidence>
<keyword evidence="1" id="KW-0175">Coiled coil</keyword>
<evidence type="ECO:0000313" key="3">
    <source>
        <dbReference type="Proteomes" id="UP000199527"/>
    </source>
</evidence>
<keyword evidence="3" id="KW-1185">Reference proteome</keyword>
<dbReference type="RefSeq" id="WP_176819215.1">
    <property type="nucleotide sequence ID" value="NZ_FNEM01000004.1"/>
</dbReference>
<feature type="coiled-coil region" evidence="1">
    <location>
        <begin position="1"/>
        <end position="28"/>
    </location>
</feature>
<accession>A0A1G8PYE1</accession>
<protein>
    <submittedName>
        <fullName evidence="2">Uncharacterized protein</fullName>
    </submittedName>
</protein>
<sequence length="57" mass="6709">MKRLEVRMERLEKKLDQTDDDLTKALDHISYLMTEVYGPIPRREDFSEVPSSPEEAV</sequence>
<dbReference type="AlphaFoldDB" id="A0A1G8PYE1"/>
<dbReference type="Proteomes" id="UP000199527">
    <property type="component" value="Unassembled WGS sequence"/>
</dbReference>
<gene>
    <name evidence="2" type="ORF">SAMN04488540_104128</name>
</gene>
<organism evidence="2 3">
    <name type="scientific">Ferrimonas sediminum</name>
    <dbReference type="NCBI Taxonomy" id="718193"/>
    <lineage>
        <taxon>Bacteria</taxon>
        <taxon>Pseudomonadati</taxon>
        <taxon>Pseudomonadota</taxon>
        <taxon>Gammaproteobacteria</taxon>
        <taxon>Alteromonadales</taxon>
        <taxon>Ferrimonadaceae</taxon>
        <taxon>Ferrimonas</taxon>
    </lineage>
</organism>
<evidence type="ECO:0000313" key="2">
    <source>
        <dbReference type="EMBL" id="SDI97512.1"/>
    </source>
</evidence>
<dbReference type="EMBL" id="FNEM01000004">
    <property type="protein sequence ID" value="SDI97512.1"/>
    <property type="molecule type" value="Genomic_DNA"/>
</dbReference>
<proteinExistence type="predicted"/>
<name>A0A1G8PYE1_9GAMM</name>
<reference evidence="3" key="1">
    <citation type="submission" date="2016-10" db="EMBL/GenBank/DDBJ databases">
        <authorList>
            <person name="Varghese N."/>
            <person name="Submissions S."/>
        </authorList>
    </citation>
    <scope>NUCLEOTIDE SEQUENCE [LARGE SCALE GENOMIC DNA]</scope>
    <source>
        <strain evidence="3">DSM 23317</strain>
    </source>
</reference>